<dbReference type="Proteomes" id="UP000036902">
    <property type="component" value="Chromosome"/>
</dbReference>
<organism evidence="1 2">
    <name type="scientific">Thauera humireducens</name>
    <dbReference type="NCBI Taxonomy" id="1134435"/>
    <lineage>
        <taxon>Bacteria</taxon>
        <taxon>Pseudomonadati</taxon>
        <taxon>Pseudomonadota</taxon>
        <taxon>Betaproteobacteria</taxon>
        <taxon>Rhodocyclales</taxon>
        <taxon>Zoogloeaceae</taxon>
        <taxon>Thauera</taxon>
    </lineage>
</organism>
<reference evidence="2" key="1">
    <citation type="submission" date="2016-03" db="EMBL/GenBank/DDBJ databases">
        <authorList>
            <person name="Ma C."/>
            <person name="Zhou S."/>
            <person name="Yang G."/>
        </authorList>
    </citation>
    <scope>NUCLEOTIDE SEQUENCE [LARGE SCALE GENOMIC DNA]</scope>
    <source>
        <strain evidence="2">SgZ-1</strain>
    </source>
</reference>
<dbReference type="KEGG" id="thu:AC731_006595"/>
<accession>A0A127K3V5</accession>
<name>A0A127K3V5_9RHOO</name>
<sequence length="122" mass="13584">MCLQEAYERRALATHYAELDDSIAEDEAIDAIADQIWDREVGTPIRGAALAEALTEVLATYDHEDMQLLMCAAFVGDAHVGTLLMDEARGYLNARCREKAREQIERDKRLAEAEAVADRMAA</sequence>
<dbReference type="RefSeq" id="WP_048703103.1">
    <property type="nucleotide sequence ID" value="NZ_CP014646.1"/>
</dbReference>
<protein>
    <submittedName>
        <fullName evidence="1">Uncharacterized protein</fullName>
    </submittedName>
</protein>
<keyword evidence="2" id="KW-1185">Reference proteome</keyword>
<dbReference type="AlphaFoldDB" id="A0A127K3V5"/>
<gene>
    <name evidence="1" type="ORF">AC731_006595</name>
</gene>
<proteinExistence type="predicted"/>
<evidence type="ECO:0000313" key="2">
    <source>
        <dbReference type="Proteomes" id="UP000036902"/>
    </source>
</evidence>
<dbReference type="STRING" id="1134435.AC731_006595"/>
<evidence type="ECO:0000313" key="1">
    <source>
        <dbReference type="EMBL" id="AMO36638.1"/>
    </source>
</evidence>
<dbReference type="EMBL" id="CP014646">
    <property type="protein sequence ID" value="AMO36638.1"/>
    <property type="molecule type" value="Genomic_DNA"/>
</dbReference>